<dbReference type="EMBL" id="UINC01075927">
    <property type="protein sequence ID" value="SVC14589.1"/>
    <property type="molecule type" value="Genomic_DNA"/>
</dbReference>
<name>A0A382JS63_9ZZZZ</name>
<reference evidence="1" key="1">
    <citation type="submission" date="2018-05" db="EMBL/GenBank/DDBJ databases">
        <authorList>
            <person name="Lanie J.A."/>
            <person name="Ng W.-L."/>
            <person name="Kazmierczak K.M."/>
            <person name="Andrzejewski T.M."/>
            <person name="Davidsen T.M."/>
            <person name="Wayne K.J."/>
            <person name="Tettelin H."/>
            <person name="Glass J.I."/>
            <person name="Rusch D."/>
            <person name="Podicherti R."/>
            <person name="Tsui H.-C.T."/>
            <person name="Winkler M.E."/>
        </authorList>
    </citation>
    <scope>NUCLEOTIDE SEQUENCE</scope>
</reference>
<sequence>ALALFVTLSVMWTNVRAEPTVPELDQLISPPSIIKYQRKPHAVFNYGGLYFLFVVTQTPTPFPQCNAIQYLENELMVIGSNPFGYAFFTKPKPIAFKTDHNPLWNELVKKSCEGCE</sequence>
<evidence type="ECO:0000313" key="1">
    <source>
        <dbReference type="EMBL" id="SVC14589.1"/>
    </source>
</evidence>
<protein>
    <submittedName>
        <fullName evidence="1">Uncharacterized protein</fullName>
    </submittedName>
</protein>
<dbReference type="AlphaFoldDB" id="A0A382JS63"/>
<proteinExistence type="predicted"/>
<accession>A0A382JS63</accession>
<feature type="non-terminal residue" evidence="1">
    <location>
        <position position="1"/>
    </location>
</feature>
<gene>
    <name evidence="1" type="ORF">METZ01_LOCUS267443</name>
</gene>
<organism evidence="1">
    <name type="scientific">marine metagenome</name>
    <dbReference type="NCBI Taxonomy" id="408172"/>
    <lineage>
        <taxon>unclassified sequences</taxon>
        <taxon>metagenomes</taxon>
        <taxon>ecological metagenomes</taxon>
    </lineage>
</organism>